<dbReference type="AlphaFoldDB" id="A0A3B0WWB6"/>
<reference evidence="1" key="1">
    <citation type="submission" date="2018-06" db="EMBL/GenBank/DDBJ databases">
        <authorList>
            <person name="Zhirakovskaya E."/>
        </authorList>
    </citation>
    <scope>NUCLEOTIDE SEQUENCE</scope>
</reference>
<evidence type="ECO:0008006" key="2">
    <source>
        <dbReference type="Google" id="ProtNLM"/>
    </source>
</evidence>
<proteinExistence type="predicted"/>
<gene>
    <name evidence="1" type="ORF">MNBD_GAMMA11-2573</name>
</gene>
<sequence length="233" mass="26119">MLLILLPGMDGTGIMFEPFLERLSPENQVEVIAYPYDIALSYKELVLYVQERLPENRDFVLLAESFSGPIAYEIAKTNEKLRLVIFVASFIKPPGKLLSLVKIVPLKFIASVLDSVLSSDFVLRALIGKLKTEYVLDLLKSALVKVSSDVMSCRIREMANLSKDVQGVINKSVYIQAISDNLVSSKHSDIIKNISNDFRIYRVEGSHFVLQVNAEKCASIVEDEINFTVLKTT</sequence>
<dbReference type="SUPFAM" id="SSF53474">
    <property type="entry name" value="alpha/beta-Hydrolases"/>
    <property type="match status" value="1"/>
</dbReference>
<accession>A0A3B0WWB6</accession>
<organism evidence="1">
    <name type="scientific">hydrothermal vent metagenome</name>
    <dbReference type="NCBI Taxonomy" id="652676"/>
    <lineage>
        <taxon>unclassified sequences</taxon>
        <taxon>metagenomes</taxon>
        <taxon>ecological metagenomes</taxon>
    </lineage>
</organism>
<dbReference type="EMBL" id="UOFG01000120">
    <property type="protein sequence ID" value="VAW60328.1"/>
    <property type="molecule type" value="Genomic_DNA"/>
</dbReference>
<protein>
    <recommendedName>
        <fullName evidence="2">Serine aminopeptidase S33 domain-containing protein</fullName>
    </recommendedName>
</protein>
<dbReference type="InterPro" id="IPR029058">
    <property type="entry name" value="AB_hydrolase_fold"/>
</dbReference>
<dbReference type="Gene3D" id="3.40.50.1820">
    <property type="entry name" value="alpha/beta hydrolase"/>
    <property type="match status" value="1"/>
</dbReference>
<name>A0A3B0WWB6_9ZZZZ</name>
<evidence type="ECO:0000313" key="1">
    <source>
        <dbReference type="EMBL" id="VAW60328.1"/>
    </source>
</evidence>